<dbReference type="AlphaFoldDB" id="A0A9P1G1Y1"/>
<organism evidence="2">
    <name type="scientific">Cladocopium goreaui</name>
    <dbReference type="NCBI Taxonomy" id="2562237"/>
    <lineage>
        <taxon>Eukaryota</taxon>
        <taxon>Sar</taxon>
        <taxon>Alveolata</taxon>
        <taxon>Dinophyceae</taxon>
        <taxon>Suessiales</taxon>
        <taxon>Symbiodiniaceae</taxon>
        <taxon>Cladocopium</taxon>
    </lineage>
</organism>
<sequence>MSLAIGRWRKRDDRPAPIGAKSERKAASLTVRNTLLDTLHEKILTGSYTGAKGETYELRLLDSEPANSSTWNCTRTGSDGASKKFTIWFDESTQRVWWGSWTYYFDPAEAAESGSRINWYKLGPGKGFEWHRAATDCKEAKEEMPVLKDIKAYSLPGTGVLPVRTDFKPPPGLEQPAELQLFTELPEGQVSGKENCKEDTDHKADDETSAGSARSPHDTDTEQSEADERLHSHASNWTRKSDRRHWQVKANEKTDPHLRAPEPATRCTQRSWQPQLWRRGE</sequence>
<feature type="region of interest" description="Disordered" evidence="1">
    <location>
        <begin position="185"/>
        <end position="281"/>
    </location>
</feature>
<evidence type="ECO:0000313" key="2">
    <source>
        <dbReference type="EMBL" id="CAI3994492.1"/>
    </source>
</evidence>
<dbReference type="EMBL" id="CAMXCT010001958">
    <property type="protein sequence ID" value="CAI3994492.1"/>
    <property type="molecule type" value="Genomic_DNA"/>
</dbReference>
<proteinExistence type="predicted"/>
<feature type="compositionally biased region" description="Basic and acidic residues" evidence="1">
    <location>
        <begin position="194"/>
        <end position="206"/>
    </location>
</feature>
<dbReference type="EMBL" id="CAMXCT020001958">
    <property type="protein sequence ID" value="CAL1147867.1"/>
    <property type="molecule type" value="Genomic_DNA"/>
</dbReference>
<gene>
    <name evidence="2" type="ORF">C1SCF055_LOCUS21137</name>
</gene>
<feature type="compositionally biased region" description="Basic and acidic residues" evidence="1">
    <location>
        <begin position="10"/>
        <end position="23"/>
    </location>
</feature>
<comment type="caution">
    <text evidence="2">The sequence shown here is derived from an EMBL/GenBank/DDBJ whole genome shotgun (WGS) entry which is preliminary data.</text>
</comment>
<name>A0A9P1G1Y1_9DINO</name>
<reference evidence="2" key="1">
    <citation type="submission" date="2022-10" db="EMBL/GenBank/DDBJ databases">
        <authorList>
            <person name="Chen Y."/>
            <person name="Dougan E. K."/>
            <person name="Chan C."/>
            <person name="Rhodes N."/>
            <person name="Thang M."/>
        </authorList>
    </citation>
    <scope>NUCLEOTIDE SEQUENCE</scope>
</reference>
<feature type="compositionally biased region" description="Basic and acidic residues" evidence="1">
    <location>
        <begin position="215"/>
        <end position="231"/>
    </location>
</feature>
<dbReference type="Proteomes" id="UP001152797">
    <property type="component" value="Unassembled WGS sequence"/>
</dbReference>
<dbReference type="EMBL" id="CAMXCT030001958">
    <property type="protein sequence ID" value="CAL4781804.1"/>
    <property type="molecule type" value="Genomic_DNA"/>
</dbReference>
<evidence type="ECO:0000313" key="3">
    <source>
        <dbReference type="EMBL" id="CAL1147867.1"/>
    </source>
</evidence>
<keyword evidence="5" id="KW-1185">Reference proteome</keyword>
<dbReference type="OrthoDB" id="10451578at2759"/>
<evidence type="ECO:0000256" key="1">
    <source>
        <dbReference type="SAM" id="MobiDB-lite"/>
    </source>
</evidence>
<reference evidence="3" key="2">
    <citation type="submission" date="2024-04" db="EMBL/GenBank/DDBJ databases">
        <authorList>
            <person name="Chen Y."/>
            <person name="Shah S."/>
            <person name="Dougan E. K."/>
            <person name="Thang M."/>
            <person name="Chan C."/>
        </authorList>
    </citation>
    <scope>NUCLEOTIDE SEQUENCE [LARGE SCALE GENOMIC DNA]</scope>
</reference>
<evidence type="ECO:0000313" key="5">
    <source>
        <dbReference type="Proteomes" id="UP001152797"/>
    </source>
</evidence>
<evidence type="ECO:0000313" key="4">
    <source>
        <dbReference type="EMBL" id="CAL4781804.1"/>
    </source>
</evidence>
<feature type="region of interest" description="Disordered" evidence="1">
    <location>
        <begin position="1"/>
        <end position="23"/>
    </location>
</feature>
<feature type="compositionally biased region" description="Basic and acidic residues" evidence="1">
    <location>
        <begin position="250"/>
        <end position="260"/>
    </location>
</feature>
<protein>
    <submittedName>
        <fullName evidence="4">Protein-ribulosamine 3-kinase</fullName>
    </submittedName>
</protein>
<accession>A0A9P1G1Y1</accession>